<evidence type="ECO:0000313" key="10">
    <source>
        <dbReference type="EMBL" id="QVT80520.1"/>
    </source>
</evidence>
<organism evidence="10 11">
    <name type="scientific">Nocardioides aquaticus</name>
    <dbReference type="NCBI Taxonomy" id="160826"/>
    <lineage>
        <taxon>Bacteria</taxon>
        <taxon>Bacillati</taxon>
        <taxon>Actinomycetota</taxon>
        <taxon>Actinomycetes</taxon>
        <taxon>Propionibacteriales</taxon>
        <taxon>Nocardioidaceae</taxon>
        <taxon>Nocardioides</taxon>
    </lineage>
</organism>
<name>A0ABX8EJ22_9ACTN</name>
<sequence length="255" mass="27569">MTSESDPAGPDPVAPDPWRGDVADGVAAWTRGRAVPKPERADRPTRPGRSGTRSGSRQGGRQGGRRGSTSGGRSGSTGRGPSAERPPEPDADPEQTARTILLDQLVGRARSRRELADKLAAKGVEDDVATRVLDRFTDVGLVDDAAFAATWVQQRQSGKGLARRALAQELRRKGVDDEVAREALDEVDPDQERDAARQLVRKKMRTLTRVDQTTATRRLVGMLARKGYGAGVAWSVVREELDADEDAFPEAPDDL</sequence>
<evidence type="ECO:0000256" key="6">
    <source>
        <dbReference type="SAM" id="MobiDB-lite"/>
    </source>
</evidence>
<dbReference type="EMBL" id="CP075371">
    <property type="protein sequence ID" value="QVT80520.1"/>
    <property type="molecule type" value="Genomic_DNA"/>
</dbReference>
<dbReference type="Pfam" id="PF21982">
    <property type="entry name" value="RecX_HTH1"/>
    <property type="match status" value="1"/>
</dbReference>
<evidence type="ECO:0000259" key="7">
    <source>
        <dbReference type="Pfam" id="PF02631"/>
    </source>
</evidence>
<feature type="compositionally biased region" description="Gly residues" evidence="6">
    <location>
        <begin position="57"/>
        <end position="78"/>
    </location>
</feature>
<dbReference type="Pfam" id="PF21981">
    <property type="entry name" value="RecX_HTH3"/>
    <property type="match status" value="1"/>
</dbReference>
<protein>
    <recommendedName>
        <fullName evidence="3 5">Regulatory protein RecX</fullName>
    </recommendedName>
</protein>
<evidence type="ECO:0000259" key="9">
    <source>
        <dbReference type="Pfam" id="PF21982"/>
    </source>
</evidence>
<accession>A0ABX8EJ22</accession>
<keyword evidence="4 5" id="KW-0963">Cytoplasm</keyword>
<feature type="domain" description="RecX first three-helical" evidence="9">
    <location>
        <begin position="97"/>
        <end position="135"/>
    </location>
</feature>
<comment type="subcellular location">
    <subcellularLocation>
        <location evidence="1 5">Cytoplasm</location>
    </subcellularLocation>
</comment>
<dbReference type="PANTHER" id="PTHR33602:SF1">
    <property type="entry name" value="REGULATORY PROTEIN RECX FAMILY PROTEIN"/>
    <property type="match status" value="1"/>
</dbReference>
<gene>
    <name evidence="5 10" type="primary">recX</name>
    <name evidence="10" type="ORF">ENKNEFLB_02919</name>
</gene>
<keyword evidence="11" id="KW-1185">Reference proteome</keyword>
<evidence type="ECO:0000256" key="4">
    <source>
        <dbReference type="ARBA" id="ARBA00022490"/>
    </source>
</evidence>
<comment type="similarity">
    <text evidence="2 5">Belongs to the RecX family.</text>
</comment>
<evidence type="ECO:0000256" key="1">
    <source>
        <dbReference type="ARBA" id="ARBA00004496"/>
    </source>
</evidence>
<feature type="domain" description="RecX third three-helical" evidence="8">
    <location>
        <begin position="192"/>
        <end position="237"/>
    </location>
</feature>
<dbReference type="Gene3D" id="1.10.10.10">
    <property type="entry name" value="Winged helix-like DNA-binding domain superfamily/Winged helix DNA-binding domain"/>
    <property type="match status" value="3"/>
</dbReference>
<dbReference type="HAMAP" id="MF_01114">
    <property type="entry name" value="RecX"/>
    <property type="match status" value="1"/>
</dbReference>
<evidence type="ECO:0000256" key="3">
    <source>
        <dbReference type="ARBA" id="ARBA00018111"/>
    </source>
</evidence>
<dbReference type="InterPro" id="IPR053926">
    <property type="entry name" value="RecX_HTH_1st"/>
</dbReference>
<dbReference type="InterPro" id="IPR003783">
    <property type="entry name" value="Regulatory_RecX"/>
</dbReference>
<dbReference type="Pfam" id="PF02631">
    <property type="entry name" value="RecX_HTH2"/>
    <property type="match status" value="1"/>
</dbReference>
<dbReference type="RefSeq" id="WP_214056057.1">
    <property type="nucleotide sequence ID" value="NZ_BAAAHS010000052.1"/>
</dbReference>
<reference evidence="10 11" key="1">
    <citation type="submission" date="2021-05" db="EMBL/GenBank/DDBJ databases">
        <title>Complete genome of Nocardioides aquaticus KCTC 9944T isolated from meromictic and hypersaline Ekho Lake, Antarctica.</title>
        <authorList>
            <person name="Hwang K."/>
            <person name="Kim K.M."/>
            <person name="Choe H."/>
        </authorList>
    </citation>
    <scope>NUCLEOTIDE SEQUENCE [LARGE SCALE GENOMIC DNA]</scope>
    <source>
        <strain evidence="10 11">KCTC 9944</strain>
    </source>
</reference>
<dbReference type="InterPro" id="IPR036388">
    <property type="entry name" value="WH-like_DNA-bd_sf"/>
</dbReference>
<feature type="compositionally biased region" description="Low complexity" evidence="6">
    <location>
        <begin position="47"/>
        <end position="56"/>
    </location>
</feature>
<evidence type="ECO:0000313" key="11">
    <source>
        <dbReference type="Proteomes" id="UP000679307"/>
    </source>
</evidence>
<feature type="compositionally biased region" description="Basic and acidic residues" evidence="6">
    <location>
        <begin position="36"/>
        <end position="45"/>
    </location>
</feature>
<dbReference type="Proteomes" id="UP000679307">
    <property type="component" value="Chromosome"/>
</dbReference>
<feature type="domain" description="RecX second three-helical" evidence="7">
    <location>
        <begin position="143"/>
        <end position="184"/>
    </location>
</feature>
<evidence type="ECO:0000259" key="8">
    <source>
        <dbReference type="Pfam" id="PF21981"/>
    </source>
</evidence>
<dbReference type="PANTHER" id="PTHR33602">
    <property type="entry name" value="REGULATORY PROTEIN RECX FAMILY PROTEIN"/>
    <property type="match status" value="1"/>
</dbReference>
<proteinExistence type="inferred from homology"/>
<feature type="region of interest" description="Disordered" evidence="6">
    <location>
        <begin position="1"/>
        <end position="99"/>
    </location>
</feature>
<comment type="function">
    <text evidence="5">Modulates RecA activity.</text>
</comment>
<evidence type="ECO:0000256" key="2">
    <source>
        <dbReference type="ARBA" id="ARBA00009695"/>
    </source>
</evidence>
<evidence type="ECO:0000256" key="5">
    <source>
        <dbReference type="HAMAP-Rule" id="MF_01114"/>
    </source>
</evidence>
<dbReference type="InterPro" id="IPR053924">
    <property type="entry name" value="RecX_HTH_2nd"/>
</dbReference>
<dbReference type="InterPro" id="IPR053925">
    <property type="entry name" value="RecX_HTH_3rd"/>
</dbReference>